<name>A0A9P7ABX2_9AGAM</name>
<feature type="region of interest" description="Disordered" evidence="1">
    <location>
        <begin position="387"/>
        <end position="567"/>
    </location>
</feature>
<dbReference type="OrthoDB" id="2636916at2759"/>
<reference evidence="2" key="1">
    <citation type="journal article" date="2020" name="New Phytol.">
        <title>Comparative genomics reveals dynamic genome evolution in host specialist ectomycorrhizal fungi.</title>
        <authorList>
            <person name="Lofgren L.A."/>
            <person name="Nguyen N.H."/>
            <person name="Vilgalys R."/>
            <person name="Ruytinx J."/>
            <person name="Liao H.L."/>
            <person name="Branco S."/>
            <person name="Kuo A."/>
            <person name="LaButti K."/>
            <person name="Lipzen A."/>
            <person name="Andreopoulos W."/>
            <person name="Pangilinan J."/>
            <person name="Riley R."/>
            <person name="Hundley H."/>
            <person name="Na H."/>
            <person name="Barry K."/>
            <person name="Grigoriev I.V."/>
            <person name="Stajich J.E."/>
            <person name="Kennedy P.G."/>
        </authorList>
    </citation>
    <scope>NUCLEOTIDE SEQUENCE</scope>
    <source>
        <strain evidence="2">S12</strain>
    </source>
</reference>
<dbReference type="Proteomes" id="UP000719766">
    <property type="component" value="Unassembled WGS sequence"/>
</dbReference>
<evidence type="ECO:0000313" key="2">
    <source>
        <dbReference type="EMBL" id="KAG1786194.1"/>
    </source>
</evidence>
<sequence>MPRTQSPIVLSQQKKVHLDRAEVVVLRDHLEDWKSVKGKERSRVLVAIYKEASLQAPTKDRAILKARKKIYKQWLQNQSRRKKDPKPLIKYGKRWTARKVFIQTHKQLIREETGEMARSEEMISKWPRVAKVVIDGLSAEEREQVAATAEKWNNQAAPPDVQAELAESKCTEMIEHFATEMFKQAGMRVCILSAWNNSKGKLMLGGHDFNEQFGNGESFIKTRDWDSIFMPEWGEYAGEQFDAEDGEEPQMVKSKKRQPWKLIELEEDADDWPMLPDTTGWNRAEQQHMIHSFLTKLYRMCGGEDTAKSAVPWGDVSQDPSAFFDGTNWPAGVQFKEPSKMDISDASALLSFWWGRQEQNIQPAFFFTAWRDSDGEICEAVVYPAPKDTAMNGHCTQPTQQKGKYKGNAVQSRRTIKDSSSEDELYGDDGHSSSEDDEPLVTARRNDVTPPPQATLQTNKPPKLKSNAAPPRRSARQTPAAVGDVPKPETARFGDTKEPARPQKKAVKQPSRPLAAVTRSKEITYAADDQPRGSKRRAPEAVRDTPAKRTRSKTFALEVSLGKHGKK</sequence>
<gene>
    <name evidence="2" type="ORF">HD556DRAFT_1449930</name>
</gene>
<dbReference type="GeneID" id="64601437"/>
<organism evidence="2 3">
    <name type="scientific">Suillus plorans</name>
    <dbReference type="NCBI Taxonomy" id="116603"/>
    <lineage>
        <taxon>Eukaryota</taxon>
        <taxon>Fungi</taxon>
        <taxon>Dikarya</taxon>
        <taxon>Basidiomycota</taxon>
        <taxon>Agaricomycotina</taxon>
        <taxon>Agaricomycetes</taxon>
        <taxon>Agaricomycetidae</taxon>
        <taxon>Boletales</taxon>
        <taxon>Suillineae</taxon>
        <taxon>Suillaceae</taxon>
        <taxon>Suillus</taxon>
    </lineage>
</organism>
<keyword evidence="3" id="KW-1185">Reference proteome</keyword>
<proteinExistence type="predicted"/>
<dbReference type="AlphaFoldDB" id="A0A9P7ABX2"/>
<accession>A0A9P7ABX2</accession>
<evidence type="ECO:0000313" key="3">
    <source>
        <dbReference type="Proteomes" id="UP000719766"/>
    </source>
</evidence>
<evidence type="ECO:0000256" key="1">
    <source>
        <dbReference type="SAM" id="MobiDB-lite"/>
    </source>
</evidence>
<dbReference type="RefSeq" id="XP_041153656.1">
    <property type="nucleotide sequence ID" value="XM_041307673.1"/>
</dbReference>
<comment type="caution">
    <text evidence="2">The sequence shown here is derived from an EMBL/GenBank/DDBJ whole genome shotgun (WGS) entry which is preliminary data.</text>
</comment>
<protein>
    <submittedName>
        <fullName evidence="2">Uncharacterized protein</fullName>
    </submittedName>
</protein>
<feature type="compositionally biased region" description="Basic and acidic residues" evidence="1">
    <location>
        <begin position="529"/>
        <end position="547"/>
    </location>
</feature>
<feature type="compositionally biased region" description="Basic and acidic residues" evidence="1">
    <location>
        <begin position="486"/>
        <end position="501"/>
    </location>
</feature>
<dbReference type="EMBL" id="JABBWE010000096">
    <property type="protein sequence ID" value="KAG1786194.1"/>
    <property type="molecule type" value="Genomic_DNA"/>
</dbReference>